<feature type="compositionally biased region" description="Polar residues" evidence="1">
    <location>
        <begin position="23"/>
        <end position="34"/>
    </location>
</feature>
<dbReference type="HOGENOM" id="CLU_3143314_0_0_1"/>
<dbReference type="RefSeq" id="XP_001879363.1">
    <property type="nucleotide sequence ID" value="XM_001879328.1"/>
</dbReference>
<reference evidence="2 3" key="1">
    <citation type="journal article" date="2008" name="Nature">
        <title>The genome of Laccaria bicolor provides insights into mycorrhizal symbiosis.</title>
        <authorList>
            <person name="Martin F."/>
            <person name="Aerts A."/>
            <person name="Ahren D."/>
            <person name="Brun A."/>
            <person name="Danchin E.G.J."/>
            <person name="Duchaussoy F."/>
            <person name="Gibon J."/>
            <person name="Kohler A."/>
            <person name="Lindquist E."/>
            <person name="Pereda V."/>
            <person name="Salamov A."/>
            <person name="Shapiro H.J."/>
            <person name="Wuyts J."/>
            <person name="Blaudez D."/>
            <person name="Buee M."/>
            <person name="Brokstein P."/>
            <person name="Canbaeck B."/>
            <person name="Cohen D."/>
            <person name="Courty P.E."/>
            <person name="Coutinho P.M."/>
            <person name="Delaruelle C."/>
            <person name="Detter J.C."/>
            <person name="Deveau A."/>
            <person name="DiFazio S."/>
            <person name="Duplessis S."/>
            <person name="Fraissinet-Tachet L."/>
            <person name="Lucic E."/>
            <person name="Frey-Klett P."/>
            <person name="Fourrey C."/>
            <person name="Feussner I."/>
            <person name="Gay G."/>
            <person name="Grimwood J."/>
            <person name="Hoegger P.J."/>
            <person name="Jain P."/>
            <person name="Kilaru S."/>
            <person name="Labbe J."/>
            <person name="Lin Y.C."/>
            <person name="Legue V."/>
            <person name="Le Tacon F."/>
            <person name="Marmeisse R."/>
            <person name="Melayah D."/>
            <person name="Montanini B."/>
            <person name="Muratet M."/>
            <person name="Nehls U."/>
            <person name="Niculita-Hirzel H."/>
            <person name="Oudot-Le Secq M.P."/>
            <person name="Peter M."/>
            <person name="Quesneville H."/>
            <person name="Rajashekar B."/>
            <person name="Reich M."/>
            <person name="Rouhier N."/>
            <person name="Schmutz J."/>
            <person name="Yin T."/>
            <person name="Chalot M."/>
            <person name="Henrissat B."/>
            <person name="Kuees U."/>
            <person name="Lucas S."/>
            <person name="Van de Peer Y."/>
            <person name="Podila G.K."/>
            <person name="Polle A."/>
            <person name="Pukkila P.J."/>
            <person name="Richardson P.M."/>
            <person name="Rouze P."/>
            <person name="Sanders I.R."/>
            <person name="Stajich J.E."/>
            <person name="Tunlid A."/>
            <person name="Tuskan G."/>
            <person name="Grigoriev I.V."/>
        </authorList>
    </citation>
    <scope>NUCLEOTIDE SEQUENCE [LARGE SCALE GENOMIC DNA]</scope>
    <source>
        <strain evidence="3">S238N-H82 / ATCC MYA-4686</strain>
    </source>
</reference>
<dbReference type="EMBL" id="DS547098">
    <property type="protein sequence ID" value="EDR09978.1"/>
    <property type="molecule type" value="Genomic_DNA"/>
</dbReference>
<keyword evidence="3" id="KW-1185">Reference proteome</keyword>
<dbReference type="InParanoid" id="B0D6L8"/>
<name>B0D6L8_LACBS</name>
<dbReference type="KEGG" id="lbc:LACBIDRAFT_318381"/>
<accession>B0D6L8</accession>
<organism evidence="3">
    <name type="scientific">Laccaria bicolor (strain S238N-H82 / ATCC MYA-4686)</name>
    <name type="common">Bicoloured deceiver</name>
    <name type="synonym">Laccaria laccata var. bicolor</name>
    <dbReference type="NCBI Taxonomy" id="486041"/>
    <lineage>
        <taxon>Eukaryota</taxon>
        <taxon>Fungi</taxon>
        <taxon>Dikarya</taxon>
        <taxon>Basidiomycota</taxon>
        <taxon>Agaricomycotina</taxon>
        <taxon>Agaricomycetes</taxon>
        <taxon>Agaricomycetidae</taxon>
        <taxon>Agaricales</taxon>
        <taxon>Agaricineae</taxon>
        <taxon>Hydnangiaceae</taxon>
        <taxon>Laccaria</taxon>
    </lineage>
</organism>
<dbReference type="AlphaFoldDB" id="B0D6L8"/>
<feature type="region of interest" description="Disordered" evidence="1">
    <location>
        <begin position="18"/>
        <end position="49"/>
    </location>
</feature>
<evidence type="ECO:0000256" key="1">
    <source>
        <dbReference type="SAM" id="MobiDB-lite"/>
    </source>
</evidence>
<dbReference type="Proteomes" id="UP000001194">
    <property type="component" value="Unassembled WGS sequence"/>
</dbReference>
<dbReference type="GeneID" id="6075034"/>
<proteinExistence type="predicted"/>
<feature type="compositionally biased region" description="Basic and acidic residues" evidence="1">
    <location>
        <begin position="35"/>
        <end position="49"/>
    </location>
</feature>
<gene>
    <name evidence="2" type="ORF">LACBIDRAFT_318381</name>
</gene>
<protein>
    <submittedName>
        <fullName evidence="2">Predicted protein</fullName>
    </submittedName>
</protein>
<sequence length="49" mass="5640">MLHRSKTAWYRFETLRSKLKRPNGSSRPASINDPNENKREGPGRRTGEG</sequence>
<evidence type="ECO:0000313" key="2">
    <source>
        <dbReference type="EMBL" id="EDR09978.1"/>
    </source>
</evidence>
<evidence type="ECO:0000313" key="3">
    <source>
        <dbReference type="Proteomes" id="UP000001194"/>
    </source>
</evidence>